<organism evidence="1 2">
    <name type="scientific">Liparis tanakae</name>
    <name type="common">Tanaka's snailfish</name>
    <dbReference type="NCBI Taxonomy" id="230148"/>
    <lineage>
        <taxon>Eukaryota</taxon>
        <taxon>Metazoa</taxon>
        <taxon>Chordata</taxon>
        <taxon>Craniata</taxon>
        <taxon>Vertebrata</taxon>
        <taxon>Euteleostomi</taxon>
        <taxon>Actinopterygii</taxon>
        <taxon>Neopterygii</taxon>
        <taxon>Teleostei</taxon>
        <taxon>Neoteleostei</taxon>
        <taxon>Acanthomorphata</taxon>
        <taxon>Eupercaria</taxon>
        <taxon>Perciformes</taxon>
        <taxon>Cottioidei</taxon>
        <taxon>Cottales</taxon>
        <taxon>Liparidae</taxon>
        <taxon>Liparis</taxon>
    </lineage>
</organism>
<name>A0A4Z2F8H2_9TELE</name>
<reference evidence="1 2" key="1">
    <citation type="submission" date="2019-03" db="EMBL/GenBank/DDBJ databases">
        <title>First draft genome of Liparis tanakae, snailfish: a comprehensive survey of snailfish specific genes.</title>
        <authorList>
            <person name="Kim W."/>
            <person name="Song I."/>
            <person name="Jeong J.-H."/>
            <person name="Kim D."/>
            <person name="Kim S."/>
            <person name="Ryu S."/>
            <person name="Song J.Y."/>
            <person name="Lee S.K."/>
        </authorList>
    </citation>
    <scope>NUCLEOTIDE SEQUENCE [LARGE SCALE GENOMIC DNA]</scope>
    <source>
        <tissue evidence="1">Muscle</tissue>
    </source>
</reference>
<gene>
    <name evidence="1" type="ORF">EYF80_052392</name>
</gene>
<evidence type="ECO:0000313" key="2">
    <source>
        <dbReference type="Proteomes" id="UP000314294"/>
    </source>
</evidence>
<proteinExistence type="predicted"/>
<dbReference type="Proteomes" id="UP000314294">
    <property type="component" value="Unassembled WGS sequence"/>
</dbReference>
<evidence type="ECO:0000313" key="1">
    <source>
        <dbReference type="EMBL" id="TNN37447.1"/>
    </source>
</evidence>
<dbReference type="EMBL" id="SRLO01001488">
    <property type="protein sequence ID" value="TNN37447.1"/>
    <property type="molecule type" value="Genomic_DNA"/>
</dbReference>
<keyword evidence="2" id="KW-1185">Reference proteome</keyword>
<accession>A0A4Z2F8H2</accession>
<dbReference type="AlphaFoldDB" id="A0A4Z2F8H2"/>
<sequence length="71" mass="7091">MSAFSAGVRLMFTEGHHHAPVALVVVAALQPDAGLAAAQPLQLPLLEHVVIAVENGRRAGSGAGGPSRGTG</sequence>
<comment type="caution">
    <text evidence="1">The sequence shown here is derived from an EMBL/GenBank/DDBJ whole genome shotgun (WGS) entry which is preliminary data.</text>
</comment>
<protein>
    <submittedName>
        <fullName evidence="1">Uncharacterized protein</fullName>
    </submittedName>
</protein>